<evidence type="ECO:0000259" key="10">
    <source>
        <dbReference type="Pfam" id="PF04151"/>
    </source>
</evidence>
<feature type="chain" id="PRO_5002474328" evidence="9">
    <location>
        <begin position="22"/>
        <end position="614"/>
    </location>
</feature>
<feature type="binding site" evidence="7">
    <location>
        <position position="367"/>
    </location>
    <ligand>
        <name>Zn(2+)</name>
        <dbReference type="ChEBI" id="CHEBI:29105"/>
        <label>2</label>
        <note>catalytic</note>
    </ligand>
</feature>
<dbReference type="AlphaFoldDB" id="A0A0F4PMD2"/>
<gene>
    <name evidence="12" type="ORF">TW72_17265</name>
</gene>
<evidence type="ECO:0000313" key="12">
    <source>
        <dbReference type="EMBL" id="KJY96310.1"/>
    </source>
</evidence>
<name>A0A0F4PMD2_9GAMM</name>
<feature type="binding site" evidence="7">
    <location>
        <position position="209"/>
    </location>
    <ligand>
        <name>Zn(2+)</name>
        <dbReference type="ChEBI" id="CHEBI:29105"/>
        <label>1</label>
    </ligand>
</feature>
<evidence type="ECO:0000313" key="13">
    <source>
        <dbReference type="Proteomes" id="UP000033664"/>
    </source>
</evidence>
<dbReference type="InterPro" id="IPR045175">
    <property type="entry name" value="M28_fam"/>
</dbReference>
<dbReference type="PANTHER" id="PTHR12147">
    <property type="entry name" value="METALLOPEPTIDASE M28 FAMILY MEMBER"/>
    <property type="match status" value="1"/>
</dbReference>
<feature type="binding site" evidence="7">
    <location>
        <position position="290"/>
    </location>
    <ligand>
        <name>Zn(2+)</name>
        <dbReference type="ChEBI" id="CHEBI:29105"/>
        <label>1</label>
    </ligand>
</feature>
<comment type="cofactor">
    <cofactor evidence="7">
        <name>Zn(2+)</name>
        <dbReference type="ChEBI" id="CHEBI:29105"/>
    </cofactor>
    <text evidence="7">Binds 2 Zn(2+) ions per subunit.</text>
</comment>
<feature type="domain" description="Peptidase M28" evidence="11">
    <location>
        <begin position="190"/>
        <end position="374"/>
    </location>
</feature>
<evidence type="ECO:0000256" key="4">
    <source>
        <dbReference type="ARBA" id="ARBA00022729"/>
    </source>
</evidence>
<evidence type="ECO:0000256" key="8">
    <source>
        <dbReference type="PIRSR" id="PIRSR036685-2"/>
    </source>
</evidence>
<evidence type="ECO:0000256" key="3">
    <source>
        <dbReference type="ARBA" id="ARBA00022723"/>
    </source>
</evidence>
<reference evidence="12 13" key="1">
    <citation type="journal article" date="2015" name="BMC Genomics">
        <title>Genome mining reveals unlocked bioactive potential of marine Gram-negative bacteria.</title>
        <authorList>
            <person name="Machado H."/>
            <person name="Sonnenschein E.C."/>
            <person name="Melchiorsen J."/>
            <person name="Gram L."/>
        </authorList>
    </citation>
    <scope>NUCLEOTIDE SEQUENCE [LARGE SCALE GENOMIC DNA]</scope>
    <source>
        <strain evidence="12 13">S3137</strain>
    </source>
</reference>
<dbReference type="InterPro" id="IPR007484">
    <property type="entry name" value="Peptidase_M28"/>
</dbReference>
<accession>A0A0F4PMD2</accession>
<sequence>MKYSYLAIGAALACATNSALAAPEKAWITVEAHAMAHYQKQQKTQWQSAATQSIAGTAVDVIAIDPKHIHRLSDFMHHEYKRCGGFIYHESEQAAKAYLQQAQVNNTQTVANVNYSIDNPAAAQALLAELSTTRLDNTVSTLAAFHNRYYSQQSGVDAADWLRTHWQQIASSRSDITVQSYNHSWAQDSVVVTIAGQELSDEVVIIGGHLDSINQSSPSQGRAPGADDNASGIAVLTETLRAVVDSDFKPKRTIKIMGFAAEEVGLRGSGAIASDYKSQGINVVGMAQFDMTGNNGSAEDIVLMTDYTNSGQNQFMANLASTYLSDLVIGYDQCGYGCSDHASWHNQGFAASMPFESKMSDINYRIHTSSDDQFDASHAINFARLASVYLAELAKSAGSAPPPPSDNELTNGVVESGLSAGAKEQLLYTMDVPSDATDLNFNTYGGSGDADLYVQFGTPPTLSSYDCKSTTASSTESCSFSAPQTGTYYVMVEAWNAISGVNLVGEYQSGSTSPTPINRSEGPISVASSQWQRFEQPLTSGYSQLQVSISGGSGDADLYLNLGSPSSQSQWQCRPYKNGNNETCTISNPQSGTWYIDLYGYNSATGVNLSITAN</sequence>
<evidence type="ECO:0000256" key="6">
    <source>
        <dbReference type="ARBA" id="ARBA00022833"/>
    </source>
</evidence>
<proteinExistence type="predicted"/>
<feature type="disulfide bond" evidence="8">
    <location>
        <begin position="334"/>
        <end position="338"/>
    </location>
</feature>
<feature type="signal peptide" evidence="9">
    <location>
        <begin position="1"/>
        <end position="21"/>
    </location>
</feature>
<evidence type="ECO:0000256" key="1">
    <source>
        <dbReference type="ARBA" id="ARBA00022438"/>
    </source>
</evidence>
<dbReference type="GO" id="GO:0046872">
    <property type="term" value="F:metal ion binding"/>
    <property type="evidence" value="ECO:0007669"/>
    <property type="project" value="UniProtKB-KW"/>
</dbReference>
<keyword evidence="8" id="KW-1015">Disulfide bond</keyword>
<keyword evidence="4 9" id="KW-0732">Signal</keyword>
<evidence type="ECO:0000256" key="2">
    <source>
        <dbReference type="ARBA" id="ARBA00022670"/>
    </source>
</evidence>
<dbReference type="GO" id="GO:0004177">
    <property type="term" value="F:aminopeptidase activity"/>
    <property type="evidence" value="ECO:0007669"/>
    <property type="project" value="UniProtKB-KW"/>
</dbReference>
<keyword evidence="2" id="KW-0645">Protease</keyword>
<keyword evidence="1 12" id="KW-0031">Aminopeptidase</keyword>
<dbReference type="PATRIC" id="fig|151081.8.peg.2419"/>
<keyword evidence="13" id="KW-1185">Reference proteome</keyword>
<protein>
    <submittedName>
        <fullName evidence="12">Aminopeptidase</fullName>
    </submittedName>
</protein>
<organism evidence="12 13">
    <name type="scientific">Pseudoalteromonas ruthenica</name>
    <dbReference type="NCBI Taxonomy" id="151081"/>
    <lineage>
        <taxon>Bacteria</taxon>
        <taxon>Pseudomonadati</taxon>
        <taxon>Pseudomonadota</taxon>
        <taxon>Gammaproteobacteria</taxon>
        <taxon>Alteromonadales</taxon>
        <taxon>Pseudoalteromonadaceae</taxon>
        <taxon>Pseudoalteromonas</taxon>
    </lineage>
</organism>
<dbReference type="PIRSF" id="PIRSF036685">
    <property type="entry name" value="BacLeuNPeptidase"/>
    <property type="match status" value="1"/>
</dbReference>
<keyword evidence="3 7" id="KW-0479">Metal-binding</keyword>
<evidence type="ECO:0000256" key="7">
    <source>
        <dbReference type="PIRSR" id="PIRSR036685-1"/>
    </source>
</evidence>
<evidence type="ECO:0000256" key="5">
    <source>
        <dbReference type="ARBA" id="ARBA00022801"/>
    </source>
</evidence>
<dbReference type="Gene3D" id="3.40.630.10">
    <property type="entry name" value="Zn peptidases"/>
    <property type="match status" value="1"/>
</dbReference>
<dbReference type="GeneID" id="58230246"/>
<dbReference type="GO" id="GO:0006508">
    <property type="term" value="P:proteolysis"/>
    <property type="evidence" value="ECO:0007669"/>
    <property type="project" value="UniProtKB-KW"/>
</dbReference>
<dbReference type="GO" id="GO:0008235">
    <property type="term" value="F:metalloexopeptidase activity"/>
    <property type="evidence" value="ECO:0007669"/>
    <property type="project" value="InterPro"/>
</dbReference>
<dbReference type="RefSeq" id="WP_045979744.1">
    <property type="nucleotide sequence ID" value="NZ_JXXY01000012.1"/>
</dbReference>
<dbReference type="Pfam" id="PF04151">
    <property type="entry name" value="PPC"/>
    <property type="match status" value="2"/>
</dbReference>
<evidence type="ECO:0000259" key="11">
    <source>
        <dbReference type="Pfam" id="PF04389"/>
    </source>
</evidence>
<feature type="binding site" evidence="7">
    <location>
        <position position="228"/>
    </location>
    <ligand>
        <name>Zn(2+)</name>
        <dbReference type="ChEBI" id="CHEBI:29105"/>
        <label>1</label>
    </ligand>
</feature>
<keyword evidence="6 7" id="KW-0862">Zinc</keyword>
<dbReference type="SUPFAM" id="SSF53187">
    <property type="entry name" value="Zn-dependent exopeptidases"/>
    <property type="match status" value="1"/>
</dbReference>
<feature type="binding site" evidence="7">
    <location>
        <position position="263"/>
    </location>
    <ligand>
        <name>Zn(2+)</name>
        <dbReference type="ChEBI" id="CHEBI:29105"/>
        <label>2</label>
        <note>catalytic</note>
    </ligand>
</feature>
<dbReference type="PANTHER" id="PTHR12147:SF56">
    <property type="entry name" value="AMINOPEPTIDASE YDR415C-RELATED"/>
    <property type="match status" value="1"/>
</dbReference>
<dbReference type="InterPro" id="IPR007280">
    <property type="entry name" value="Peptidase_C_arc/bac"/>
</dbReference>
<dbReference type="EMBL" id="JXXZ01000018">
    <property type="protein sequence ID" value="KJY96310.1"/>
    <property type="molecule type" value="Genomic_DNA"/>
</dbReference>
<dbReference type="Pfam" id="PF04389">
    <property type="entry name" value="Peptidase_M28"/>
    <property type="match status" value="1"/>
</dbReference>
<evidence type="ECO:0000256" key="9">
    <source>
        <dbReference type="SAM" id="SignalP"/>
    </source>
</evidence>
<dbReference type="OrthoDB" id="9789219at2"/>
<comment type="caution">
    <text evidence="12">The sequence shown here is derived from an EMBL/GenBank/DDBJ whole genome shotgun (WGS) entry which is preliminary data.</text>
</comment>
<dbReference type="InterPro" id="IPR012189">
    <property type="entry name" value="Pept_M28E_Ap1"/>
</dbReference>
<dbReference type="Gene3D" id="2.60.120.380">
    <property type="match status" value="2"/>
</dbReference>
<feature type="domain" description="Peptidase C-terminal archaeal/bacterial" evidence="10">
    <location>
        <begin position="541"/>
        <end position="600"/>
    </location>
</feature>
<dbReference type="Proteomes" id="UP000033664">
    <property type="component" value="Unassembled WGS sequence"/>
</dbReference>
<feature type="domain" description="Peptidase C-terminal archaeal/bacterial" evidence="10">
    <location>
        <begin position="427"/>
        <end position="493"/>
    </location>
</feature>
<dbReference type="eggNOG" id="COG2234">
    <property type="taxonomic scope" value="Bacteria"/>
</dbReference>
<keyword evidence="5" id="KW-0378">Hydrolase</keyword>